<dbReference type="RefSeq" id="WP_141783454.1">
    <property type="nucleotide sequence ID" value="NZ_BAAAIK010000009.1"/>
</dbReference>
<evidence type="ECO:0000256" key="4">
    <source>
        <dbReference type="SAM" id="MobiDB-lite"/>
    </source>
</evidence>
<proteinExistence type="predicted"/>
<evidence type="ECO:0000256" key="3">
    <source>
        <dbReference type="ARBA" id="ARBA00023163"/>
    </source>
</evidence>
<dbReference type="Pfam" id="PF12802">
    <property type="entry name" value="MarR_2"/>
    <property type="match status" value="1"/>
</dbReference>
<evidence type="ECO:0000313" key="7">
    <source>
        <dbReference type="Proteomes" id="UP000319516"/>
    </source>
</evidence>
<dbReference type="GO" id="GO:0003700">
    <property type="term" value="F:DNA-binding transcription factor activity"/>
    <property type="evidence" value="ECO:0007669"/>
    <property type="project" value="InterPro"/>
</dbReference>
<dbReference type="PRINTS" id="PR00598">
    <property type="entry name" value="HTHMARR"/>
</dbReference>
<keyword evidence="7" id="KW-1185">Reference proteome</keyword>
<dbReference type="InterPro" id="IPR000835">
    <property type="entry name" value="HTH_MarR-typ"/>
</dbReference>
<evidence type="ECO:0000256" key="2">
    <source>
        <dbReference type="ARBA" id="ARBA00023125"/>
    </source>
</evidence>
<comment type="caution">
    <text evidence="6">The sequence shown here is derived from an EMBL/GenBank/DDBJ whole genome shotgun (WGS) entry which is preliminary data.</text>
</comment>
<dbReference type="InterPro" id="IPR023187">
    <property type="entry name" value="Tscrpt_reg_MarR-type_CS"/>
</dbReference>
<dbReference type="GO" id="GO:0003677">
    <property type="term" value="F:DNA binding"/>
    <property type="evidence" value="ECO:0007669"/>
    <property type="project" value="UniProtKB-KW"/>
</dbReference>
<dbReference type="InterPro" id="IPR039422">
    <property type="entry name" value="MarR/SlyA-like"/>
</dbReference>
<dbReference type="Proteomes" id="UP000319516">
    <property type="component" value="Unassembled WGS sequence"/>
</dbReference>
<accession>A0A542YM55</accession>
<feature type="region of interest" description="Disordered" evidence="4">
    <location>
        <begin position="144"/>
        <end position="170"/>
    </location>
</feature>
<dbReference type="PANTHER" id="PTHR33164">
    <property type="entry name" value="TRANSCRIPTIONAL REGULATOR, MARR FAMILY"/>
    <property type="match status" value="1"/>
</dbReference>
<dbReference type="GO" id="GO:0006950">
    <property type="term" value="P:response to stress"/>
    <property type="evidence" value="ECO:0007669"/>
    <property type="project" value="TreeGrafter"/>
</dbReference>
<dbReference type="Gene3D" id="1.10.10.10">
    <property type="entry name" value="Winged helix-like DNA-binding domain superfamily/Winged helix DNA-binding domain"/>
    <property type="match status" value="1"/>
</dbReference>
<keyword evidence="1" id="KW-0805">Transcription regulation</keyword>
<evidence type="ECO:0000259" key="5">
    <source>
        <dbReference type="PROSITE" id="PS50995"/>
    </source>
</evidence>
<dbReference type="InterPro" id="IPR036388">
    <property type="entry name" value="WH-like_DNA-bd_sf"/>
</dbReference>
<dbReference type="PANTHER" id="PTHR33164:SF43">
    <property type="entry name" value="HTH-TYPE TRANSCRIPTIONAL REPRESSOR YETL"/>
    <property type="match status" value="1"/>
</dbReference>
<sequence length="170" mass="18363">MDPESLIARITEHDSRLRQLVSTKSPVTFPDDLTLRQLQLLLVIRATPRTTGQALAEAQQVSTPTISGLVDRLVGKGLLVREPDTADRRRVLLSLSDAGHAVLDDLEGMGNRHRDRVLSRLSVEELADLERIYGRLVDVATQVAGEPAAGESAAGGPEPGDERSGARGDR</sequence>
<dbReference type="EMBL" id="VFOP01000001">
    <property type="protein sequence ID" value="TQL49165.1"/>
    <property type="molecule type" value="Genomic_DNA"/>
</dbReference>
<dbReference type="SUPFAM" id="SSF46785">
    <property type="entry name" value="Winged helix' DNA-binding domain"/>
    <property type="match status" value="1"/>
</dbReference>
<reference evidence="6 7" key="1">
    <citation type="submission" date="2019-06" db="EMBL/GenBank/DDBJ databases">
        <title>Sequencing the genomes of 1000 actinobacteria strains.</title>
        <authorList>
            <person name="Klenk H.-P."/>
        </authorList>
    </citation>
    <scope>NUCLEOTIDE SEQUENCE [LARGE SCALE GENOMIC DNA]</scope>
    <source>
        <strain evidence="6 7">DSM 12335</strain>
    </source>
</reference>
<evidence type="ECO:0000256" key="1">
    <source>
        <dbReference type="ARBA" id="ARBA00023015"/>
    </source>
</evidence>
<organism evidence="6 7">
    <name type="scientific">Ornithinicoccus hortensis</name>
    <dbReference type="NCBI Taxonomy" id="82346"/>
    <lineage>
        <taxon>Bacteria</taxon>
        <taxon>Bacillati</taxon>
        <taxon>Actinomycetota</taxon>
        <taxon>Actinomycetes</taxon>
        <taxon>Micrococcales</taxon>
        <taxon>Intrasporangiaceae</taxon>
        <taxon>Ornithinicoccus</taxon>
    </lineage>
</organism>
<dbReference type="InterPro" id="IPR036390">
    <property type="entry name" value="WH_DNA-bd_sf"/>
</dbReference>
<dbReference type="OrthoDB" id="4462574at2"/>
<evidence type="ECO:0000313" key="6">
    <source>
        <dbReference type="EMBL" id="TQL49165.1"/>
    </source>
</evidence>
<dbReference type="AlphaFoldDB" id="A0A542YM55"/>
<dbReference type="PROSITE" id="PS50995">
    <property type="entry name" value="HTH_MARR_2"/>
    <property type="match status" value="1"/>
</dbReference>
<feature type="compositionally biased region" description="Low complexity" evidence="4">
    <location>
        <begin position="144"/>
        <end position="156"/>
    </location>
</feature>
<protein>
    <submittedName>
        <fullName evidence="6">DNA-binding MarR family transcriptional regulator</fullName>
    </submittedName>
</protein>
<feature type="domain" description="HTH marR-type" evidence="5">
    <location>
        <begin position="1"/>
        <end position="138"/>
    </location>
</feature>
<dbReference type="SMART" id="SM00347">
    <property type="entry name" value="HTH_MARR"/>
    <property type="match status" value="1"/>
</dbReference>
<keyword evidence="2 6" id="KW-0238">DNA-binding</keyword>
<gene>
    <name evidence="6" type="ORF">FB467_0230</name>
</gene>
<dbReference type="PROSITE" id="PS01117">
    <property type="entry name" value="HTH_MARR_1"/>
    <property type="match status" value="1"/>
</dbReference>
<name>A0A542YM55_9MICO</name>
<feature type="compositionally biased region" description="Basic and acidic residues" evidence="4">
    <location>
        <begin position="160"/>
        <end position="170"/>
    </location>
</feature>
<keyword evidence="3" id="KW-0804">Transcription</keyword>